<evidence type="ECO:0000256" key="1">
    <source>
        <dbReference type="ARBA" id="ARBA00022737"/>
    </source>
</evidence>
<dbReference type="Pfam" id="PF00533">
    <property type="entry name" value="BRCT"/>
    <property type="match status" value="3"/>
</dbReference>
<dbReference type="InterPro" id="IPR001357">
    <property type="entry name" value="BRCT_dom"/>
</dbReference>
<feature type="domain" description="BRCT" evidence="2">
    <location>
        <begin position="199"/>
        <end position="289"/>
    </location>
</feature>
<sequence length="449" mass="51525">MKFLFLTFKSNQTTSPPDIMQKAFISIEKRKFKPRWVSFEMLKSTSNRVSLPYVEIIIVTDRFDDDVLNSFHDKCRIVGPLIITYCDNDICPCPQSSIPQRTLPIYSQCMRGLEVTTSDIPTTKRQFIENRVKLMSGYYHENLHINTSVLVSDSVLTRKARAAAENHIPIVSIDWIESCWIKYQHEHKQANEDSIISKYRLPIFHALNIVLSDINDREKIRNVVESNGGKFHSVLKIKPVLPNTILLLPEKRGEKYLVANRLNIPCLLPKWLHDSIQACYALPFENYMIDNLIDQDSLTTTTNVKNKRAKTVKIVPSTESAETKTESNNLESKIKEILDSNQPNDQIFAGNSIYATGFDENLLILIRNCAEKFGAFFYDSLCDSVTDVIVGPNITKSSFQKLSETKYSNHLVSIDWFIDRIQYSKNNYLIHSYSQLKDQSSSTTINKTD</sequence>
<keyword evidence="1" id="KW-0677">Repeat</keyword>
<dbReference type="PROSITE" id="PS50172">
    <property type="entry name" value="BRCT"/>
    <property type="match status" value="3"/>
</dbReference>
<reference evidence="3" key="1">
    <citation type="submission" date="2013-05" db="EMBL/GenBank/DDBJ databases">
        <authorList>
            <person name="Yim A.K.Y."/>
            <person name="Chan T.F."/>
            <person name="Ji K.M."/>
            <person name="Liu X.Y."/>
            <person name="Zhou J.W."/>
            <person name="Li R.Q."/>
            <person name="Yang K.Y."/>
            <person name="Li J."/>
            <person name="Li M."/>
            <person name="Law P.T.W."/>
            <person name="Wu Y.L."/>
            <person name="Cai Z.L."/>
            <person name="Qin H."/>
            <person name="Bao Y."/>
            <person name="Leung R.K.K."/>
            <person name="Ng P.K.S."/>
            <person name="Zou J."/>
            <person name="Zhong X.J."/>
            <person name="Ran P.X."/>
            <person name="Zhong N.S."/>
            <person name="Liu Z.G."/>
            <person name="Tsui S.K.W."/>
        </authorList>
    </citation>
    <scope>NUCLEOTIDE SEQUENCE</scope>
    <source>
        <strain evidence="3">Derf</strain>
        <tissue evidence="3">Whole organism</tissue>
    </source>
</reference>
<evidence type="ECO:0000259" key="2">
    <source>
        <dbReference type="PROSITE" id="PS50172"/>
    </source>
</evidence>
<dbReference type="InterPro" id="IPR036420">
    <property type="entry name" value="BRCT_dom_sf"/>
</dbReference>
<evidence type="ECO:0000313" key="4">
    <source>
        <dbReference type="Proteomes" id="UP000790347"/>
    </source>
</evidence>
<keyword evidence="4" id="KW-1185">Reference proteome</keyword>
<dbReference type="GO" id="GO:0007095">
    <property type="term" value="P:mitotic G2 DNA damage checkpoint signaling"/>
    <property type="evidence" value="ECO:0007669"/>
    <property type="project" value="TreeGrafter"/>
</dbReference>
<organism evidence="3 4">
    <name type="scientific">Dermatophagoides farinae</name>
    <name type="common">American house dust mite</name>
    <dbReference type="NCBI Taxonomy" id="6954"/>
    <lineage>
        <taxon>Eukaryota</taxon>
        <taxon>Metazoa</taxon>
        <taxon>Ecdysozoa</taxon>
        <taxon>Arthropoda</taxon>
        <taxon>Chelicerata</taxon>
        <taxon>Arachnida</taxon>
        <taxon>Acari</taxon>
        <taxon>Acariformes</taxon>
        <taxon>Sarcoptiformes</taxon>
        <taxon>Astigmata</taxon>
        <taxon>Psoroptidia</taxon>
        <taxon>Analgoidea</taxon>
        <taxon>Pyroglyphidae</taxon>
        <taxon>Dermatophagoidinae</taxon>
        <taxon>Dermatophagoides</taxon>
    </lineage>
</organism>
<dbReference type="GO" id="GO:0006270">
    <property type="term" value="P:DNA replication initiation"/>
    <property type="evidence" value="ECO:0007669"/>
    <property type="project" value="TreeGrafter"/>
</dbReference>
<protein>
    <submittedName>
        <fullName evidence="3">DNA topoisomerase 2-binding protein 1</fullName>
    </submittedName>
</protein>
<gene>
    <name evidence="3" type="primary">TOPBP1_3</name>
    <name evidence="3" type="ORF">DERF_009093</name>
</gene>
<dbReference type="Proteomes" id="UP000790347">
    <property type="component" value="Unassembled WGS sequence"/>
</dbReference>
<dbReference type="SUPFAM" id="SSF52113">
    <property type="entry name" value="BRCT domain"/>
    <property type="match status" value="3"/>
</dbReference>
<dbReference type="PANTHER" id="PTHR13561:SF20">
    <property type="entry name" value="DNA TOPOISOMERASE 2-BINDING PROTEIN 1"/>
    <property type="match status" value="1"/>
</dbReference>
<dbReference type="GO" id="GO:0033314">
    <property type="term" value="P:mitotic DNA replication checkpoint signaling"/>
    <property type="evidence" value="ECO:0007669"/>
    <property type="project" value="TreeGrafter"/>
</dbReference>
<name>A0A922HYE1_DERFA</name>
<feature type="domain" description="BRCT" evidence="2">
    <location>
        <begin position="343"/>
        <end position="425"/>
    </location>
</feature>
<feature type="domain" description="BRCT" evidence="2">
    <location>
        <begin position="105"/>
        <end position="179"/>
    </location>
</feature>
<evidence type="ECO:0000313" key="3">
    <source>
        <dbReference type="EMBL" id="KAH9510571.1"/>
    </source>
</evidence>
<dbReference type="PANTHER" id="PTHR13561">
    <property type="entry name" value="DNA REPLICATION REGULATOR DPB11-RELATED"/>
    <property type="match status" value="1"/>
</dbReference>
<dbReference type="AlphaFoldDB" id="A0A922HYE1"/>
<dbReference type="SMART" id="SM00292">
    <property type="entry name" value="BRCT"/>
    <property type="match status" value="3"/>
</dbReference>
<accession>A0A922HYE1</accession>
<comment type="caution">
    <text evidence="3">The sequence shown here is derived from an EMBL/GenBank/DDBJ whole genome shotgun (WGS) entry which is preliminary data.</text>
</comment>
<dbReference type="Gene3D" id="3.40.50.10190">
    <property type="entry name" value="BRCT domain"/>
    <property type="match status" value="4"/>
</dbReference>
<reference evidence="3" key="2">
    <citation type="journal article" date="2022" name="Res Sq">
        <title>Comparative Genomics Reveals Insights into the Divergent Evolution of Astigmatic Mites and Household Pest Adaptations.</title>
        <authorList>
            <person name="Xiong Q."/>
            <person name="Wan A.T.-Y."/>
            <person name="Liu X.-Y."/>
            <person name="Fung C.S.-H."/>
            <person name="Xiao X."/>
            <person name="Malainual N."/>
            <person name="Hou J."/>
            <person name="Wang L."/>
            <person name="Wang M."/>
            <person name="Yang K."/>
            <person name="Cui Y."/>
            <person name="Leung E."/>
            <person name="Nong W."/>
            <person name="Shin S.-K."/>
            <person name="Au S."/>
            <person name="Jeong K.Y."/>
            <person name="Chew F.T."/>
            <person name="Hui J."/>
            <person name="Leung T.F."/>
            <person name="Tungtrongchitr A."/>
            <person name="Zhong N."/>
            <person name="Liu Z."/>
            <person name="Tsui S."/>
        </authorList>
    </citation>
    <scope>NUCLEOTIDE SEQUENCE</scope>
    <source>
        <strain evidence="3">Derf</strain>
        <tissue evidence="3">Whole organism</tissue>
    </source>
</reference>
<proteinExistence type="predicted"/>
<dbReference type="EMBL" id="ASGP02000004">
    <property type="protein sequence ID" value="KAH9510571.1"/>
    <property type="molecule type" value="Genomic_DNA"/>
</dbReference>